<evidence type="ECO:0000256" key="1">
    <source>
        <dbReference type="SAM" id="MobiDB-lite"/>
    </source>
</evidence>
<protein>
    <submittedName>
        <fullName evidence="2">Uncharacterized protein</fullName>
    </submittedName>
</protein>
<accession>A0A3G5AJU4</accession>
<reference evidence="2" key="1">
    <citation type="submission" date="2018-10" db="EMBL/GenBank/DDBJ databases">
        <title>Hidden diversity of soil giant viruses.</title>
        <authorList>
            <person name="Schulz F."/>
            <person name="Alteio L."/>
            <person name="Goudeau D."/>
            <person name="Ryan E.M."/>
            <person name="Malmstrom R.R."/>
            <person name="Blanchard J."/>
            <person name="Woyke T."/>
        </authorList>
    </citation>
    <scope>NUCLEOTIDE SEQUENCE</scope>
    <source>
        <strain evidence="2">SYV1</strain>
    </source>
</reference>
<sequence length="47" mass="5263">MPTHDTLPILSSFIDVYQHDQRESSTSQAISINPLSSKRSTRKSSSQ</sequence>
<evidence type="ECO:0000313" key="2">
    <source>
        <dbReference type="EMBL" id="AYV87144.1"/>
    </source>
</evidence>
<feature type="region of interest" description="Disordered" evidence="1">
    <location>
        <begin position="22"/>
        <end position="47"/>
    </location>
</feature>
<gene>
    <name evidence="2" type="ORF">Sylvanvirus28_8</name>
</gene>
<name>A0A3G5AJU4_9VIRU</name>
<feature type="compositionally biased region" description="Polar residues" evidence="1">
    <location>
        <begin position="24"/>
        <end position="35"/>
    </location>
</feature>
<dbReference type="EMBL" id="MK072534">
    <property type="protein sequence ID" value="AYV87144.1"/>
    <property type="molecule type" value="Genomic_DNA"/>
</dbReference>
<organism evidence="2">
    <name type="scientific">Sylvanvirus sp</name>
    <dbReference type="NCBI Taxonomy" id="2487774"/>
    <lineage>
        <taxon>Viruses</taxon>
    </lineage>
</organism>
<proteinExistence type="predicted"/>